<gene>
    <name evidence="2" type="ORF">F3087_42300</name>
</gene>
<dbReference type="EMBL" id="VXLC01000037">
    <property type="protein sequence ID" value="KAA8880043.1"/>
    <property type="molecule type" value="Genomic_DNA"/>
</dbReference>
<reference evidence="2 3" key="1">
    <citation type="submission" date="2019-09" db="EMBL/GenBank/DDBJ databases">
        <authorList>
            <person name="Wang X."/>
        </authorList>
    </citation>
    <scope>NUCLEOTIDE SEQUENCE [LARGE SCALE GENOMIC DNA]</scope>
    <source>
        <strain evidence="2 3">CICC 11023</strain>
    </source>
</reference>
<protein>
    <recommendedName>
        <fullName evidence="4">EfeO-type cupredoxin-like domain-containing protein</fullName>
    </recommendedName>
</protein>
<dbReference type="AlphaFoldDB" id="A0A5N0DTD1"/>
<keyword evidence="1" id="KW-0732">Signal</keyword>
<name>A0A5N0DTD1_9NOCA</name>
<dbReference type="RefSeq" id="WP_150407828.1">
    <property type="nucleotide sequence ID" value="NZ_VXLC01000037.1"/>
</dbReference>
<sequence>MIRAARTSALAALLVVSGTMTACGSSVDAPAARTSASASVDVPAEVILSVRIANGSVTPTNTRTDARQFQPIVIKVDSDVADELHVHSEPSQTFAVEPKAGQEFRFIVTVPGRVDVELHHAGKTVTTLLIRQ</sequence>
<dbReference type="Proteomes" id="UP000323876">
    <property type="component" value="Unassembled WGS sequence"/>
</dbReference>
<accession>A0A5N0DTD1</accession>
<feature type="chain" id="PRO_5038449583" description="EfeO-type cupredoxin-like domain-containing protein" evidence="1">
    <location>
        <begin position="23"/>
        <end position="132"/>
    </location>
</feature>
<organism evidence="2 3">
    <name type="scientific">Nocardia colli</name>
    <dbReference type="NCBI Taxonomy" id="2545717"/>
    <lineage>
        <taxon>Bacteria</taxon>
        <taxon>Bacillati</taxon>
        <taxon>Actinomycetota</taxon>
        <taxon>Actinomycetes</taxon>
        <taxon>Mycobacteriales</taxon>
        <taxon>Nocardiaceae</taxon>
        <taxon>Nocardia</taxon>
    </lineage>
</organism>
<evidence type="ECO:0000313" key="2">
    <source>
        <dbReference type="EMBL" id="KAA8880043.1"/>
    </source>
</evidence>
<evidence type="ECO:0000313" key="3">
    <source>
        <dbReference type="Proteomes" id="UP000323876"/>
    </source>
</evidence>
<dbReference type="OrthoDB" id="3748691at2"/>
<proteinExistence type="predicted"/>
<dbReference type="PROSITE" id="PS51257">
    <property type="entry name" value="PROKAR_LIPOPROTEIN"/>
    <property type="match status" value="1"/>
</dbReference>
<evidence type="ECO:0000256" key="1">
    <source>
        <dbReference type="SAM" id="SignalP"/>
    </source>
</evidence>
<comment type="caution">
    <text evidence="2">The sequence shown here is derived from an EMBL/GenBank/DDBJ whole genome shotgun (WGS) entry which is preliminary data.</text>
</comment>
<evidence type="ECO:0008006" key="4">
    <source>
        <dbReference type="Google" id="ProtNLM"/>
    </source>
</evidence>
<feature type="signal peptide" evidence="1">
    <location>
        <begin position="1"/>
        <end position="22"/>
    </location>
</feature>
<keyword evidence="3" id="KW-1185">Reference proteome</keyword>